<evidence type="ECO:0000256" key="19">
    <source>
        <dbReference type="ARBA" id="ARBA00048914"/>
    </source>
</evidence>
<feature type="active site" description="Proton donor" evidence="20">
    <location>
        <position position="254"/>
    </location>
</feature>
<feature type="domain" description="FAD-binding PCMH-type" evidence="21">
    <location>
        <begin position="33"/>
        <end position="204"/>
    </location>
</feature>
<keyword evidence="11 20" id="KW-0274">FAD</keyword>
<dbReference type="Gene3D" id="3.90.78.10">
    <property type="entry name" value="UDP-N-acetylenolpyruvoylglucosamine reductase, C-terminal domain"/>
    <property type="match status" value="1"/>
</dbReference>
<dbReference type="GO" id="GO:0009252">
    <property type="term" value="P:peptidoglycan biosynthetic process"/>
    <property type="evidence" value="ECO:0007669"/>
    <property type="project" value="UniProtKB-UniRule"/>
</dbReference>
<dbReference type="InterPro" id="IPR036635">
    <property type="entry name" value="MurB_C_sf"/>
</dbReference>
<keyword evidence="10 20" id="KW-0285">Flavoprotein</keyword>
<dbReference type="GO" id="GO:0008360">
    <property type="term" value="P:regulation of cell shape"/>
    <property type="evidence" value="ECO:0007669"/>
    <property type="project" value="UniProtKB-KW"/>
</dbReference>
<evidence type="ECO:0000256" key="15">
    <source>
        <dbReference type="ARBA" id="ARBA00023002"/>
    </source>
</evidence>
<dbReference type="InterPro" id="IPR003170">
    <property type="entry name" value="MurB"/>
</dbReference>
<evidence type="ECO:0000313" key="22">
    <source>
        <dbReference type="EMBL" id="SFN30718.1"/>
    </source>
</evidence>
<dbReference type="InterPro" id="IPR016167">
    <property type="entry name" value="FAD-bd_PCMH_sub1"/>
</dbReference>
<evidence type="ECO:0000256" key="3">
    <source>
        <dbReference type="ARBA" id="ARBA00004496"/>
    </source>
</evidence>
<dbReference type="Proteomes" id="UP000198575">
    <property type="component" value="Unassembled WGS sequence"/>
</dbReference>
<dbReference type="NCBIfam" id="NF000755">
    <property type="entry name" value="PRK00046.1"/>
    <property type="match status" value="1"/>
</dbReference>
<dbReference type="AlphaFoldDB" id="A0A1I4XXU0"/>
<evidence type="ECO:0000256" key="7">
    <source>
        <dbReference type="ARBA" id="ARBA00015188"/>
    </source>
</evidence>
<evidence type="ECO:0000256" key="20">
    <source>
        <dbReference type="HAMAP-Rule" id="MF_00037"/>
    </source>
</evidence>
<dbReference type="STRING" id="578942.SAMN05216289_11331"/>
<dbReference type="HAMAP" id="MF_00037">
    <property type="entry name" value="MurB"/>
    <property type="match status" value="1"/>
</dbReference>
<evidence type="ECO:0000256" key="6">
    <source>
        <dbReference type="ARBA" id="ARBA00012518"/>
    </source>
</evidence>
<evidence type="ECO:0000313" key="23">
    <source>
        <dbReference type="Proteomes" id="UP000198575"/>
    </source>
</evidence>
<comment type="similarity">
    <text evidence="5 20">Belongs to the MurB family.</text>
</comment>
<dbReference type="GO" id="GO:0005829">
    <property type="term" value="C:cytosol"/>
    <property type="evidence" value="ECO:0007669"/>
    <property type="project" value="TreeGrafter"/>
</dbReference>
<keyword evidence="16 20" id="KW-0131">Cell cycle</keyword>
<evidence type="ECO:0000256" key="2">
    <source>
        <dbReference type="ARBA" id="ARBA00003921"/>
    </source>
</evidence>
<feature type="active site" evidence="20">
    <location>
        <position position="350"/>
    </location>
</feature>
<dbReference type="UniPathway" id="UPA00219"/>
<evidence type="ECO:0000256" key="14">
    <source>
        <dbReference type="ARBA" id="ARBA00022984"/>
    </source>
</evidence>
<evidence type="ECO:0000256" key="18">
    <source>
        <dbReference type="ARBA" id="ARBA00031026"/>
    </source>
</evidence>
<dbReference type="SUPFAM" id="SSF56176">
    <property type="entry name" value="FAD-binding/transporter-associated domain-like"/>
    <property type="match status" value="1"/>
</dbReference>
<feature type="active site" evidence="20">
    <location>
        <position position="181"/>
    </location>
</feature>
<dbReference type="GO" id="GO:0008762">
    <property type="term" value="F:UDP-N-acetylmuramate dehydrogenase activity"/>
    <property type="evidence" value="ECO:0007669"/>
    <property type="project" value="UniProtKB-UniRule"/>
</dbReference>
<dbReference type="PANTHER" id="PTHR21071">
    <property type="entry name" value="UDP-N-ACETYLENOLPYRUVOYLGLUCOSAMINE REDUCTASE"/>
    <property type="match status" value="1"/>
</dbReference>
<evidence type="ECO:0000256" key="5">
    <source>
        <dbReference type="ARBA" id="ARBA00010485"/>
    </source>
</evidence>
<keyword evidence="8 20" id="KW-0963">Cytoplasm</keyword>
<dbReference type="PANTHER" id="PTHR21071:SF4">
    <property type="entry name" value="UDP-N-ACETYLENOLPYRUVOYLGLUCOSAMINE REDUCTASE"/>
    <property type="match status" value="1"/>
</dbReference>
<comment type="subcellular location">
    <subcellularLocation>
        <location evidence="3 20">Cytoplasm</location>
    </subcellularLocation>
</comment>
<evidence type="ECO:0000256" key="10">
    <source>
        <dbReference type="ARBA" id="ARBA00022630"/>
    </source>
</evidence>
<dbReference type="RefSeq" id="WP_245778885.1">
    <property type="nucleotide sequence ID" value="NZ_FOVF01000013.1"/>
</dbReference>
<comment type="function">
    <text evidence="2 20">Cell wall formation.</text>
</comment>
<evidence type="ECO:0000259" key="21">
    <source>
        <dbReference type="PROSITE" id="PS51387"/>
    </source>
</evidence>
<keyword evidence="17 20" id="KW-0961">Cell wall biogenesis/degradation</keyword>
<dbReference type="GO" id="GO:0051301">
    <property type="term" value="P:cell division"/>
    <property type="evidence" value="ECO:0007669"/>
    <property type="project" value="UniProtKB-KW"/>
</dbReference>
<comment type="cofactor">
    <cofactor evidence="1 20">
        <name>FAD</name>
        <dbReference type="ChEBI" id="CHEBI:57692"/>
    </cofactor>
</comment>
<evidence type="ECO:0000256" key="17">
    <source>
        <dbReference type="ARBA" id="ARBA00023316"/>
    </source>
</evidence>
<keyword evidence="12 20" id="KW-0521">NADP</keyword>
<comment type="catalytic activity">
    <reaction evidence="19 20">
        <text>UDP-N-acetyl-alpha-D-muramate + NADP(+) = UDP-N-acetyl-3-O-(1-carboxyvinyl)-alpha-D-glucosamine + NADPH + H(+)</text>
        <dbReference type="Rhea" id="RHEA:12248"/>
        <dbReference type="ChEBI" id="CHEBI:15378"/>
        <dbReference type="ChEBI" id="CHEBI:57783"/>
        <dbReference type="ChEBI" id="CHEBI:58349"/>
        <dbReference type="ChEBI" id="CHEBI:68483"/>
        <dbReference type="ChEBI" id="CHEBI:70757"/>
        <dbReference type="EC" id="1.3.1.98"/>
    </reaction>
</comment>
<keyword evidence="15 20" id="KW-0560">Oxidoreductase</keyword>
<dbReference type="NCBIfam" id="TIGR00179">
    <property type="entry name" value="murB"/>
    <property type="match status" value="1"/>
</dbReference>
<dbReference type="GO" id="GO:0071949">
    <property type="term" value="F:FAD binding"/>
    <property type="evidence" value="ECO:0007669"/>
    <property type="project" value="InterPro"/>
</dbReference>
<evidence type="ECO:0000256" key="12">
    <source>
        <dbReference type="ARBA" id="ARBA00022857"/>
    </source>
</evidence>
<keyword evidence="13 20" id="KW-0133">Cell shape</keyword>
<reference evidence="22 23" key="1">
    <citation type="submission" date="2016-10" db="EMBL/GenBank/DDBJ databases">
        <authorList>
            <person name="de Groot N.N."/>
        </authorList>
    </citation>
    <scope>NUCLEOTIDE SEQUENCE [LARGE SCALE GENOMIC DNA]</scope>
    <source>
        <strain evidence="22 23">CGMCC 1.7659</strain>
    </source>
</reference>
<keyword evidence="9 20" id="KW-0132">Cell division</keyword>
<dbReference type="PROSITE" id="PS51387">
    <property type="entry name" value="FAD_PCMH"/>
    <property type="match status" value="1"/>
</dbReference>
<dbReference type="NCBIfam" id="NF010478">
    <property type="entry name" value="PRK13903.1"/>
    <property type="match status" value="1"/>
</dbReference>
<name>A0A1I4XXU0_9GAMM</name>
<sequence>MSEKRYHVDAAIAEGVGYTIVENASLEGRNTFRVPARARMLIDVRRREALAELFGFAMLKSAPLLVLGEGSNILFTRDWPGIVLSIAALGIEVREDDGERALVRVEAGESWNDFVRWSLGRGFCGLENLVLIPGTVGAAPIQNIGAYGVEVSEFIDHVEAWDRAAGELVRLSNPECRFGYRDSVFKHQRDRYIVTAVTFALSRSRPLRVDYAGVAEELAVLGIETPTAPAVAEAIARIRTRKLPNPALIGNAGSFFKNPVVTRAEATALGEANPGMPAWDGVDNQVKLSAAWLIESCGFKGLQQGHAAVSEQHALVLVNRGRATGSEVWALAERIRGAVTHRFGVDLEAEPLVL</sequence>
<accession>A0A1I4XXU0</accession>
<dbReference type="GO" id="GO:0071555">
    <property type="term" value="P:cell wall organization"/>
    <property type="evidence" value="ECO:0007669"/>
    <property type="project" value="UniProtKB-KW"/>
</dbReference>
<evidence type="ECO:0000256" key="16">
    <source>
        <dbReference type="ARBA" id="ARBA00023306"/>
    </source>
</evidence>
<dbReference type="InterPro" id="IPR016166">
    <property type="entry name" value="FAD-bd_PCMH"/>
</dbReference>
<evidence type="ECO:0000256" key="13">
    <source>
        <dbReference type="ARBA" id="ARBA00022960"/>
    </source>
</evidence>
<dbReference type="Pfam" id="PF01565">
    <property type="entry name" value="FAD_binding_4"/>
    <property type="match status" value="1"/>
</dbReference>
<dbReference type="Gene3D" id="3.30.465.10">
    <property type="match status" value="1"/>
</dbReference>
<dbReference type="InterPro" id="IPR011601">
    <property type="entry name" value="MurB_C"/>
</dbReference>
<evidence type="ECO:0000256" key="1">
    <source>
        <dbReference type="ARBA" id="ARBA00001974"/>
    </source>
</evidence>
<dbReference type="EC" id="1.3.1.98" evidence="6 20"/>
<gene>
    <name evidence="20" type="primary">murB</name>
    <name evidence="22" type="ORF">SAMN05216289_11331</name>
</gene>
<proteinExistence type="inferred from homology"/>
<protein>
    <recommendedName>
        <fullName evidence="7 20">UDP-N-acetylenolpyruvoylglucosamine reductase</fullName>
        <ecNumber evidence="6 20">1.3.1.98</ecNumber>
    </recommendedName>
    <alternativeName>
        <fullName evidence="18 20">UDP-N-acetylmuramate dehydrogenase</fullName>
    </alternativeName>
</protein>
<dbReference type="InterPro" id="IPR036318">
    <property type="entry name" value="FAD-bd_PCMH-like_sf"/>
</dbReference>
<dbReference type="EMBL" id="FOVF01000013">
    <property type="protein sequence ID" value="SFN30718.1"/>
    <property type="molecule type" value="Genomic_DNA"/>
</dbReference>
<evidence type="ECO:0000256" key="8">
    <source>
        <dbReference type="ARBA" id="ARBA00022490"/>
    </source>
</evidence>
<dbReference type="SUPFAM" id="SSF56194">
    <property type="entry name" value="Uridine diphospho-N-Acetylenolpyruvylglucosamine reductase, MurB, C-terminal domain"/>
    <property type="match status" value="1"/>
</dbReference>
<keyword evidence="14 20" id="KW-0573">Peptidoglycan synthesis</keyword>
<dbReference type="InterPro" id="IPR006094">
    <property type="entry name" value="Oxid_FAD_bind_N"/>
</dbReference>
<comment type="pathway">
    <text evidence="4 20">Cell wall biogenesis; peptidoglycan biosynthesis.</text>
</comment>
<dbReference type="InterPro" id="IPR016169">
    <property type="entry name" value="FAD-bd_PCMH_sub2"/>
</dbReference>
<organism evidence="22 23">
    <name type="scientific">Dokdonella immobilis</name>
    <dbReference type="NCBI Taxonomy" id="578942"/>
    <lineage>
        <taxon>Bacteria</taxon>
        <taxon>Pseudomonadati</taxon>
        <taxon>Pseudomonadota</taxon>
        <taxon>Gammaproteobacteria</taxon>
        <taxon>Lysobacterales</taxon>
        <taxon>Rhodanobacteraceae</taxon>
        <taxon>Dokdonella</taxon>
    </lineage>
</organism>
<dbReference type="Pfam" id="PF02873">
    <property type="entry name" value="MurB_C"/>
    <property type="match status" value="1"/>
</dbReference>
<evidence type="ECO:0000256" key="4">
    <source>
        <dbReference type="ARBA" id="ARBA00004752"/>
    </source>
</evidence>
<dbReference type="Gene3D" id="3.30.43.10">
    <property type="entry name" value="Uridine Diphospho-n-acetylenolpyruvylglucosamine Reductase, domain 2"/>
    <property type="match status" value="1"/>
</dbReference>
<evidence type="ECO:0000256" key="11">
    <source>
        <dbReference type="ARBA" id="ARBA00022827"/>
    </source>
</evidence>
<evidence type="ECO:0000256" key="9">
    <source>
        <dbReference type="ARBA" id="ARBA00022618"/>
    </source>
</evidence>
<keyword evidence="23" id="KW-1185">Reference proteome</keyword>